<evidence type="ECO:0000313" key="2">
    <source>
        <dbReference type="Proteomes" id="UP000018808"/>
    </source>
</evidence>
<evidence type="ECO:0000313" key="1">
    <source>
        <dbReference type="EMBL" id="AHB80619.1"/>
    </source>
</evidence>
<dbReference type="GeneID" id="18504781"/>
<dbReference type="RefSeq" id="YP_009008339.1">
    <property type="nucleotide sequence ID" value="NC_023587.1"/>
</dbReference>
<gene>
    <name evidence="1" type="ORF">S-MbCM7_205</name>
</gene>
<organism evidence="1 2">
    <name type="scientific">Synechococcus phage ACG-2014h</name>
    <dbReference type="NCBI Taxonomy" id="1340810"/>
    <lineage>
        <taxon>Viruses</taxon>
        <taxon>Duplodnaviria</taxon>
        <taxon>Heunggongvirae</taxon>
        <taxon>Uroviricota</taxon>
        <taxon>Caudoviricetes</taxon>
        <taxon>Pantevenvirales</taxon>
        <taxon>Kyanoviridae</taxon>
        <taxon>Sedonavirus</taxon>
        <taxon>Sedonavirus tusconh</taxon>
    </lineage>
</organism>
<keyword evidence="2" id="KW-1185">Reference proteome</keyword>
<dbReference type="Proteomes" id="UP000018808">
    <property type="component" value="Segment"/>
</dbReference>
<name>V5UU32_9CAUD</name>
<sequence>MIYCIFYCNLKDVTKWKIMKTHRSDGVLVAAKTKKEVQLFRFQHAVALGRKIQDHGIYDVQVKALSELYLPED</sequence>
<protein>
    <submittedName>
        <fullName evidence="1">Uncharacterized protein</fullName>
    </submittedName>
</protein>
<dbReference type="EMBL" id="KF156338">
    <property type="protein sequence ID" value="AHB80619.1"/>
    <property type="molecule type" value="Genomic_DNA"/>
</dbReference>
<dbReference type="KEGG" id="vg:18504781"/>
<accession>V5UU32</accession>
<proteinExistence type="predicted"/>
<reference evidence="1 2" key="1">
    <citation type="journal article" date="2014" name="Nature">
        <title>Viral tagging reveals discrete populations in Synechococcus viral genome sequence space.</title>
        <authorList>
            <person name="Deng L."/>
            <person name="Ignacio Espinoza J.C."/>
            <person name="Gregory A.C."/>
            <person name="Poulos B.T."/>
            <person name="Weitz J.S."/>
            <person name="Hugenholtz P."/>
            <person name="Sullivan M.B."/>
        </authorList>
    </citation>
    <scope>NUCLEOTIDE SEQUENCE [LARGE SCALE GENOMIC DNA]</scope>
</reference>